<evidence type="ECO:0000313" key="17">
    <source>
        <dbReference type="EMBL" id="KCV72560.1"/>
    </source>
</evidence>
<evidence type="ECO:0000256" key="12">
    <source>
        <dbReference type="ARBA" id="ARBA00040837"/>
    </source>
</evidence>
<dbReference type="OrthoDB" id="629407at2759"/>
<keyword evidence="18" id="KW-1185">Reference proteome</keyword>
<reference evidence="17" key="1">
    <citation type="submission" date="2013-04" db="EMBL/GenBank/DDBJ databases">
        <title>The Genome Sequence of Fonticula alba ATCC 38817.</title>
        <authorList>
            <consortium name="The Broad Institute Genomics Platform"/>
            <person name="Russ C."/>
            <person name="Cuomo C."/>
            <person name="Burger G."/>
            <person name="Gray M.W."/>
            <person name="Holland P.W.H."/>
            <person name="King N."/>
            <person name="Lang F.B.F."/>
            <person name="Roger A.J."/>
            <person name="Ruiz-Trillo I."/>
            <person name="Brown M."/>
            <person name="Walker B."/>
            <person name="Young S."/>
            <person name="Zeng Q."/>
            <person name="Gargeya S."/>
            <person name="Fitzgerald M."/>
            <person name="Haas B."/>
            <person name="Abouelleil A."/>
            <person name="Allen A.W."/>
            <person name="Alvarado L."/>
            <person name="Arachchi H.M."/>
            <person name="Berlin A.M."/>
            <person name="Chapman S.B."/>
            <person name="Gainer-Dewar J."/>
            <person name="Goldberg J."/>
            <person name="Griggs A."/>
            <person name="Gujja S."/>
            <person name="Hansen M."/>
            <person name="Howarth C."/>
            <person name="Imamovic A."/>
            <person name="Ireland A."/>
            <person name="Larimer J."/>
            <person name="McCowan C."/>
            <person name="Murphy C."/>
            <person name="Pearson M."/>
            <person name="Poon T.W."/>
            <person name="Priest M."/>
            <person name="Roberts A."/>
            <person name="Saif S."/>
            <person name="Shea T."/>
            <person name="Sisk P."/>
            <person name="Sykes S."/>
            <person name="Wortman J."/>
            <person name="Nusbaum C."/>
            <person name="Birren B."/>
        </authorList>
    </citation>
    <scope>NUCLEOTIDE SEQUENCE [LARGE SCALE GENOMIC DNA]</scope>
    <source>
        <strain evidence="17">ATCC 38817</strain>
    </source>
</reference>
<evidence type="ECO:0000256" key="9">
    <source>
        <dbReference type="ARBA" id="ARBA00022917"/>
    </source>
</evidence>
<proteinExistence type="inferred from homology"/>
<dbReference type="InterPro" id="IPR014729">
    <property type="entry name" value="Rossmann-like_a/b/a_fold"/>
</dbReference>
<keyword evidence="10 14" id="KW-0030">Aminoacyl-tRNA synthetase</keyword>
<keyword evidence="5" id="KW-0963">Cytoplasm</keyword>
<evidence type="ECO:0000256" key="6">
    <source>
        <dbReference type="ARBA" id="ARBA00022598"/>
    </source>
</evidence>
<dbReference type="NCBIfam" id="NF004349">
    <property type="entry name" value="PRK05729.1"/>
    <property type="match status" value="1"/>
</dbReference>
<dbReference type="EMBL" id="KB932201">
    <property type="protein sequence ID" value="KCV72560.1"/>
    <property type="molecule type" value="Genomic_DNA"/>
</dbReference>
<comment type="catalytic activity">
    <reaction evidence="13">
        <text>tRNA(Val) + L-valine + ATP = L-valyl-tRNA(Val) + AMP + diphosphate</text>
        <dbReference type="Rhea" id="RHEA:10704"/>
        <dbReference type="Rhea" id="RHEA-COMP:9672"/>
        <dbReference type="Rhea" id="RHEA-COMP:9708"/>
        <dbReference type="ChEBI" id="CHEBI:30616"/>
        <dbReference type="ChEBI" id="CHEBI:33019"/>
        <dbReference type="ChEBI" id="CHEBI:57762"/>
        <dbReference type="ChEBI" id="CHEBI:78442"/>
        <dbReference type="ChEBI" id="CHEBI:78537"/>
        <dbReference type="ChEBI" id="CHEBI:456215"/>
        <dbReference type="EC" id="6.1.1.9"/>
    </reaction>
</comment>
<dbReference type="InterPro" id="IPR001412">
    <property type="entry name" value="aa-tRNA-synth_I_CS"/>
</dbReference>
<evidence type="ECO:0000256" key="4">
    <source>
        <dbReference type="ARBA" id="ARBA00013169"/>
    </source>
</evidence>
<dbReference type="InterPro" id="IPR013155">
    <property type="entry name" value="M/V/L/I-tRNA-synth_anticd-bd"/>
</dbReference>
<dbReference type="Pfam" id="PF08264">
    <property type="entry name" value="Anticodon_1"/>
    <property type="match status" value="1"/>
</dbReference>
<name>A0A058ZDT6_FONAL</name>
<evidence type="ECO:0000256" key="5">
    <source>
        <dbReference type="ARBA" id="ARBA00022490"/>
    </source>
</evidence>
<dbReference type="GO" id="GO:0004832">
    <property type="term" value="F:valine-tRNA ligase activity"/>
    <property type="evidence" value="ECO:0007669"/>
    <property type="project" value="UniProtKB-EC"/>
</dbReference>
<dbReference type="FunFam" id="3.40.50.620:FF:000020">
    <property type="entry name" value="Valine--tRNA ligase, mitochondrial"/>
    <property type="match status" value="1"/>
</dbReference>
<organism evidence="17">
    <name type="scientific">Fonticula alba</name>
    <name type="common">Slime mold</name>
    <dbReference type="NCBI Taxonomy" id="691883"/>
    <lineage>
        <taxon>Eukaryota</taxon>
        <taxon>Rotosphaerida</taxon>
        <taxon>Fonticulaceae</taxon>
        <taxon>Fonticula</taxon>
    </lineage>
</organism>
<evidence type="ECO:0000256" key="2">
    <source>
        <dbReference type="ARBA" id="ARBA00004496"/>
    </source>
</evidence>
<evidence type="ECO:0000256" key="1">
    <source>
        <dbReference type="ARBA" id="ARBA00004173"/>
    </source>
</evidence>
<dbReference type="EC" id="6.1.1.9" evidence="4"/>
<accession>A0A058ZDT6</accession>
<dbReference type="GO" id="GO:0005829">
    <property type="term" value="C:cytosol"/>
    <property type="evidence" value="ECO:0007669"/>
    <property type="project" value="TreeGrafter"/>
</dbReference>
<dbReference type="SUPFAM" id="SSF52374">
    <property type="entry name" value="Nucleotidylyl transferase"/>
    <property type="match status" value="1"/>
</dbReference>
<dbReference type="PROSITE" id="PS00178">
    <property type="entry name" value="AA_TRNA_LIGASE_I"/>
    <property type="match status" value="1"/>
</dbReference>
<dbReference type="PANTHER" id="PTHR11946">
    <property type="entry name" value="VALYL-TRNA SYNTHETASES"/>
    <property type="match status" value="1"/>
</dbReference>
<dbReference type="InterPro" id="IPR009080">
    <property type="entry name" value="tRNAsynth_Ia_anticodon-bd"/>
</dbReference>
<keyword evidence="8 14" id="KW-0067">ATP-binding</keyword>
<gene>
    <name evidence="17" type="ORF">H696_00151</name>
</gene>
<dbReference type="SUPFAM" id="SSF47323">
    <property type="entry name" value="Anticodon-binding domain of a subclass of class I aminoacyl-tRNA synthetases"/>
    <property type="match status" value="1"/>
</dbReference>
<dbReference type="STRING" id="691883.A0A058ZDT6"/>
<dbReference type="InterPro" id="IPR033705">
    <property type="entry name" value="Anticodon_Ia_Val"/>
</dbReference>
<dbReference type="InterPro" id="IPR009008">
    <property type="entry name" value="Val/Leu/Ile-tRNA-synth_edit"/>
</dbReference>
<comment type="subcellular location">
    <subcellularLocation>
        <location evidence="2">Cytoplasm</location>
    </subcellularLocation>
    <subcellularLocation>
        <location evidence="1">Mitochondrion</location>
    </subcellularLocation>
</comment>
<keyword evidence="7 14" id="KW-0547">Nucleotide-binding</keyword>
<dbReference type="RefSeq" id="XP_009492261.1">
    <property type="nucleotide sequence ID" value="XM_009493986.1"/>
</dbReference>
<evidence type="ECO:0000256" key="14">
    <source>
        <dbReference type="RuleBase" id="RU363035"/>
    </source>
</evidence>
<dbReference type="GO" id="GO:0006438">
    <property type="term" value="P:valyl-tRNA aminoacylation"/>
    <property type="evidence" value="ECO:0007669"/>
    <property type="project" value="InterPro"/>
</dbReference>
<dbReference type="SUPFAM" id="SSF50677">
    <property type="entry name" value="ValRS/IleRS/LeuRS editing domain"/>
    <property type="match status" value="1"/>
</dbReference>
<dbReference type="Gene3D" id="3.40.50.620">
    <property type="entry name" value="HUPs"/>
    <property type="match status" value="2"/>
</dbReference>
<evidence type="ECO:0000259" key="16">
    <source>
        <dbReference type="Pfam" id="PF08264"/>
    </source>
</evidence>
<dbReference type="PRINTS" id="PR00986">
    <property type="entry name" value="TRNASYNTHVAL"/>
</dbReference>
<dbReference type="PANTHER" id="PTHR11946:SF109">
    <property type="entry name" value="VALINE--TRNA LIGASE"/>
    <property type="match status" value="1"/>
</dbReference>
<feature type="domain" description="Aminoacyl-tRNA synthetase class Ia" evidence="15">
    <location>
        <begin position="173"/>
        <end position="810"/>
    </location>
</feature>
<dbReference type="GO" id="GO:0005524">
    <property type="term" value="F:ATP binding"/>
    <property type="evidence" value="ECO:0007669"/>
    <property type="project" value="UniProtKB-KW"/>
</dbReference>
<sequence length="1080" mass="120311">MVPGLQAHSACLLFFFGAGFPSPHRPFPLSSDTMTADQPEVAGATATTVSSVDSKLSELSVESADASAAAAAAAAAPTTIDMNAPFINPDGTPMTKNQIKNEEKRRAKMEKFLAKQAKQSEKAAAAKDAPKKAPKVVKAPVEIPVDNTPKGSKKDTAAQFPSSYHPTYVESAWYSWWQESGFFKPEYSHPNLDAAPEDTFTIVIPPPNVTGSLHLGHALTNAVEDSLVRWNRMNGKMTLWLPGTDHAGIATQSAVERQLYRETGQTRHDLGREKFIEKIWAWKDRFGNRICDQISRLGCSVDWSRHRFTMDPSMSEAVTEAFVRLFEKGYIYRTTRLVNWCPHLRTALSNLEVDHMELTEPTMLKVPGHGEDKRYEFGVLIKFAYKLADEAGQPTDEEIVVATTRIETMLGDTGIIVNPADPRYEGLVGRSAVHPFLGHLIPIRADESVDIEFGTGAVKITPAHDPNDYEMHKKHGFELVTIFSDDGRINARGGQFEGLMRFDAREAVIAALKEKGLYRETVSNPMSIPICSRSGDVIEPMPKPQWYVKTDEFSAQAADAVRSGKIQILPEGVFDRTWFHWMESPQDWCISRQLWWGHQIPVYRVTFVCEALEASTPDDDARWIAARSADEALDQAAKNFGVARDQITVEQDSDVLDTWFSSGLFPFATMGWPNAESPDLKAFFPNSILETGHDIIFFWVARMVMMSLALTGEVPFSKVFLHAMVRDAHGRKMSKSLGNVIDPIHMIEGVSLQQLHDALDADTNLPASERQVAKQGQRKDFPKGIGECGTDALRFALCAYTLQPRDINLDVKRVEAYRNFCNKIWNGFRFAMDKFDASFQPSDAIPRLETLPSLADRWIIARLNACIQACNEGLEQFNFADPTQALYAFFMNEFCDVYLEWTKPVFLSGSDAAKADARQVLYNCLDVYLRLMHPFMPYITEELYQRLPRRAVHAAIPSIMVSPYPKVSAAEQEAEAEASATATSQFDLILELARVIRQATAEHAEKPRRPDCFVATSAEHADLFRPETESILSIARAASLSLVDDAQADALAAEGLVFHDLTMKEAVVARVAIRPVVVTA</sequence>
<dbReference type="GO" id="GO:0005739">
    <property type="term" value="C:mitochondrion"/>
    <property type="evidence" value="ECO:0007669"/>
    <property type="project" value="UniProtKB-SubCell"/>
</dbReference>
<dbReference type="InterPro" id="IPR002303">
    <property type="entry name" value="Valyl-tRNA_ligase"/>
</dbReference>
<evidence type="ECO:0000256" key="3">
    <source>
        <dbReference type="ARBA" id="ARBA00005594"/>
    </source>
</evidence>
<feature type="domain" description="Methionyl/Valyl/Leucyl/Isoleucyl-tRNA synthetase anticodon-binding" evidence="16">
    <location>
        <begin position="856"/>
        <end position="1004"/>
    </location>
</feature>
<evidence type="ECO:0000256" key="11">
    <source>
        <dbReference type="ARBA" id="ARBA00029936"/>
    </source>
</evidence>
<dbReference type="eggNOG" id="KOG0432">
    <property type="taxonomic scope" value="Eukaryota"/>
</dbReference>
<comment type="similarity">
    <text evidence="3 14">Belongs to the class-I aminoacyl-tRNA synthetase family.</text>
</comment>
<dbReference type="InterPro" id="IPR002300">
    <property type="entry name" value="aa-tRNA-synth_Ia"/>
</dbReference>
<evidence type="ECO:0000313" key="18">
    <source>
        <dbReference type="Proteomes" id="UP000030693"/>
    </source>
</evidence>
<dbReference type="Pfam" id="PF00133">
    <property type="entry name" value="tRNA-synt_1"/>
    <property type="match status" value="1"/>
</dbReference>
<dbReference type="NCBIfam" id="TIGR00422">
    <property type="entry name" value="valS"/>
    <property type="match status" value="1"/>
</dbReference>
<dbReference type="CDD" id="cd00817">
    <property type="entry name" value="ValRS_core"/>
    <property type="match status" value="1"/>
</dbReference>
<evidence type="ECO:0000256" key="8">
    <source>
        <dbReference type="ARBA" id="ARBA00022840"/>
    </source>
</evidence>
<keyword evidence="6 14" id="KW-0436">Ligase</keyword>
<dbReference type="Gene3D" id="3.90.740.10">
    <property type="entry name" value="Valyl/Leucyl/Isoleucyl-tRNA synthetase, editing domain"/>
    <property type="match status" value="1"/>
</dbReference>
<dbReference type="GO" id="GO:0002161">
    <property type="term" value="F:aminoacyl-tRNA deacylase activity"/>
    <property type="evidence" value="ECO:0007669"/>
    <property type="project" value="InterPro"/>
</dbReference>
<dbReference type="FunFam" id="3.90.740.10:FF:000005">
    <property type="entry name" value="Valine--tRNA ligase, mitochondrial"/>
    <property type="match status" value="1"/>
</dbReference>
<dbReference type="Gene3D" id="1.10.730.10">
    <property type="entry name" value="Isoleucyl-tRNA Synthetase, Domain 1"/>
    <property type="match status" value="1"/>
</dbReference>
<evidence type="ECO:0000256" key="13">
    <source>
        <dbReference type="ARBA" id="ARBA00047552"/>
    </source>
</evidence>
<dbReference type="CDD" id="cd07962">
    <property type="entry name" value="Anticodon_Ia_Val"/>
    <property type="match status" value="1"/>
</dbReference>
<evidence type="ECO:0000256" key="7">
    <source>
        <dbReference type="ARBA" id="ARBA00022741"/>
    </source>
</evidence>
<dbReference type="AlphaFoldDB" id="A0A058ZDT6"/>
<evidence type="ECO:0000256" key="10">
    <source>
        <dbReference type="ARBA" id="ARBA00023146"/>
    </source>
</evidence>
<protein>
    <recommendedName>
        <fullName evidence="12">Valine--tRNA ligase, mitochondrial</fullName>
        <ecNumber evidence="4">6.1.1.9</ecNumber>
    </recommendedName>
    <alternativeName>
        <fullName evidence="11">Valyl-tRNA synthetase</fullName>
    </alternativeName>
</protein>
<dbReference type="OMA" id="LDTWMDS"/>
<dbReference type="GeneID" id="20524876"/>
<evidence type="ECO:0000259" key="15">
    <source>
        <dbReference type="Pfam" id="PF00133"/>
    </source>
</evidence>
<dbReference type="FunFam" id="1.10.730.10:FF:000009">
    <property type="entry name" value="Valine--tRNA ligase, mitochondrial"/>
    <property type="match status" value="1"/>
</dbReference>
<keyword evidence="9 14" id="KW-0648">Protein biosynthesis</keyword>
<dbReference type="Proteomes" id="UP000030693">
    <property type="component" value="Unassembled WGS sequence"/>
</dbReference>
<dbReference type="HAMAP" id="MF_02004">
    <property type="entry name" value="Val_tRNA_synth_type1"/>
    <property type="match status" value="1"/>
</dbReference>
<dbReference type="FunFam" id="3.40.50.620:FF:000078">
    <property type="entry name" value="Valine--tRNA ligase, mitochondrial"/>
    <property type="match status" value="1"/>
</dbReference>